<protein>
    <submittedName>
        <fullName evidence="2">Runt-related transcription factor 1</fullName>
    </submittedName>
</protein>
<feature type="region of interest" description="Disordered" evidence="1">
    <location>
        <begin position="50"/>
        <end position="94"/>
    </location>
</feature>
<reference evidence="2 3" key="1">
    <citation type="submission" date="2021-06" db="EMBL/GenBank/DDBJ databases">
        <title>Caerostris extrusa draft genome.</title>
        <authorList>
            <person name="Kono N."/>
            <person name="Arakawa K."/>
        </authorList>
    </citation>
    <scope>NUCLEOTIDE SEQUENCE [LARGE SCALE GENOMIC DNA]</scope>
</reference>
<proteinExistence type="predicted"/>
<gene>
    <name evidence="2" type="primary">Runx1_1</name>
    <name evidence="2" type="ORF">CEXT_754541</name>
</gene>
<keyword evidence="3" id="KW-1185">Reference proteome</keyword>
<evidence type="ECO:0000313" key="2">
    <source>
        <dbReference type="EMBL" id="GIX87742.1"/>
    </source>
</evidence>
<dbReference type="EMBL" id="BPLR01021263">
    <property type="protein sequence ID" value="GIX87742.1"/>
    <property type="molecule type" value="Genomic_DNA"/>
</dbReference>
<dbReference type="AlphaFoldDB" id="A0AAV4NSC3"/>
<accession>A0AAV4NSC3</accession>
<feature type="compositionally biased region" description="Polar residues" evidence="1">
    <location>
        <begin position="79"/>
        <end position="94"/>
    </location>
</feature>
<comment type="caution">
    <text evidence="2">The sequence shown here is derived from an EMBL/GenBank/DDBJ whole genome shotgun (WGS) entry which is preliminary data.</text>
</comment>
<sequence length="237" mass="25724">MLCNPDIKYKSDPGQLRFRQRGPVEPHSAAHYQNYLGHGLQQAAGFAPCPQMDLAPARDSGHATPQTTPTGILPDHHSSSSSQAFPILNDQQPSPSSIKDSLFVTRYNNAMVAASELCLTDRLTELRHGLSGTNPNACSTYPTNHPFNNASLAFLAAGSTPHNPNLPYFALYSSQNQIHSSMQLMNNGDTRSSTEEETVGAQRCLDRPSISEILVPATPYYSPNAAAITVLRMSEEV</sequence>
<organism evidence="2 3">
    <name type="scientific">Caerostris extrusa</name>
    <name type="common">Bark spider</name>
    <name type="synonym">Caerostris bankana</name>
    <dbReference type="NCBI Taxonomy" id="172846"/>
    <lineage>
        <taxon>Eukaryota</taxon>
        <taxon>Metazoa</taxon>
        <taxon>Ecdysozoa</taxon>
        <taxon>Arthropoda</taxon>
        <taxon>Chelicerata</taxon>
        <taxon>Arachnida</taxon>
        <taxon>Araneae</taxon>
        <taxon>Araneomorphae</taxon>
        <taxon>Entelegynae</taxon>
        <taxon>Araneoidea</taxon>
        <taxon>Araneidae</taxon>
        <taxon>Caerostris</taxon>
    </lineage>
</organism>
<evidence type="ECO:0000256" key="1">
    <source>
        <dbReference type="SAM" id="MobiDB-lite"/>
    </source>
</evidence>
<evidence type="ECO:0000313" key="3">
    <source>
        <dbReference type="Proteomes" id="UP001054945"/>
    </source>
</evidence>
<name>A0AAV4NSC3_CAEEX</name>
<dbReference type="Proteomes" id="UP001054945">
    <property type="component" value="Unassembled WGS sequence"/>
</dbReference>